<evidence type="ECO:0000313" key="2">
    <source>
        <dbReference type="EMBL" id="THU38366.1"/>
    </source>
</evidence>
<dbReference type="EMBL" id="STFF01000004">
    <property type="protein sequence ID" value="THU38366.1"/>
    <property type="molecule type" value="Genomic_DNA"/>
</dbReference>
<proteinExistence type="predicted"/>
<keyword evidence="3" id="KW-1185">Reference proteome</keyword>
<reference evidence="2 3" key="1">
    <citation type="submission" date="2019-04" db="EMBL/GenBank/DDBJ databases">
        <title>Niastella caeni sp. nov., isolated from activated sludge.</title>
        <authorList>
            <person name="Sheng M."/>
        </authorList>
    </citation>
    <scope>NUCLEOTIDE SEQUENCE [LARGE SCALE GENOMIC DNA]</scope>
    <source>
        <strain evidence="2 3">HX-2-15</strain>
    </source>
</reference>
<organism evidence="2 3">
    <name type="scientific">Niastella caeni</name>
    <dbReference type="NCBI Taxonomy" id="2569763"/>
    <lineage>
        <taxon>Bacteria</taxon>
        <taxon>Pseudomonadati</taxon>
        <taxon>Bacteroidota</taxon>
        <taxon>Chitinophagia</taxon>
        <taxon>Chitinophagales</taxon>
        <taxon>Chitinophagaceae</taxon>
        <taxon>Niastella</taxon>
    </lineage>
</organism>
<protein>
    <submittedName>
        <fullName evidence="2">Uncharacterized protein</fullName>
    </submittedName>
</protein>
<dbReference type="AlphaFoldDB" id="A0A4V4H0Y4"/>
<evidence type="ECO:0000313" key="3">
    <source>
        <dbReference type="Proteomes" id="UP000306918"/>
    </source>
</evidence>
<evidence type="ECO:0000256" key="1">
    <source>
        <dbReference type="SAM" id="Phobius"/>
    </source>
</evidence>
<sequence length="291" mass="33186">MHNYLQNLLPRLIQFSQSLEKKEMLVDQPWIYTGNYPDKQQFIFRRDGRLIQSVNGNVETGTWEYIAAAQSLLIQSSSINLLFNLAFFDKGVLLLKKDGSKETPWALANENIIPDLDVEKYLKKLVAAKQHLGWIQLDSGEEIEFENEYSTGFQQGSVVRMNGMAVPNGTYKTADNEFYFDVSDSKVNQLYIRNTYVTDRGDITIDSIPGLDPPLRKGMKVWSGQYPASNNRYVFKDDDTNAKYIDVREGTIHKVKYSLNEALIAFVLVLGILLLLCIIMAIINQVSDSNY</sequence>
<comment type="caution">
    <text evidence="2">The sequence shown here is derived from an EMBL/GenBank/DDBJ whole genome shotgun (WGS) entry which is preliminary data.</text>
</comment>
<keyword evidence="1" id="KW-1133">Transmembrane helix</keyword>
<keyword evidence="1" id="KW-0812">Transmembrane</keyword>
<feature type="transmembrane region" description="Helical" evidence="1">
    <location>
        <begin position="262"/>
        <end position="283"/>
    </location>
</feature>
<dbReference type="RefSeq" id="WP_136578322.1">
    <property type="nucleotide sequence ID" value="NZ_STFF01000004.1"/>
</dbReference>
<gene>
    <name evidence="2" type="ORF">FAM09_16970</name>
</gene>
<accession>A0A4V4H0Y4</accession>
<keyword evidence="1" id="KW-0472">Membrane</keyword>
<name>A0A4V4H0Y4_9BACT</name>
<dbReference type="OrthoDB" id="1424919at2"/>
<dbReference type="Proteomes" id="UP000306918">
    <property type="component" value="Unassembled WGS sequence"/>
</dbReference>